<evidence type="ECO:0000256" key="1">
    <source>
        <dbReference type="SAM" id="MobiDB-lite"/>
    </source>
</evidence>
<protein>
    <submittedName>
        <fullName evidence="2">Uncharacterized protein</fullName>
    </submittedName>
</protein>
<dbReference type="Proteomes" id="UP001221757">
    <property type="component" value="Unassembled WGS sequence"/>
</dbReference>
<gene>
    <name evidence="2" type="ORF">B0H17DRAFT_1140984</name>
</gene>
<sequence length="216" mass="24316">MISQQELSAQQVASYLLDCEDHFTSHSYRSFYRTSFENFINKEDPSPECYPSKVSANPPEDPNKESQLTTEPGDDCENDSDDEDEFKPLFLSDLLGGEDTGGPYFAHEKAQLVQRDYRDSDGSLIAPHEPYDKLTEGTLVLVMVLLATYIITVQKAENGAPRPDKNIYHILVDQLKILDHGDGEPWNPPVPAMPERRYYSPATSKRARDEAADATL</sequence>
<dbReference type="AlphaFoldDB" id="A0AAD7D4K0"/>
<organism evidence="2 3">
    <name type="scientific">Mycena rosella</name>
    <name type="common">Pink bonnet</name>
    <name type="synonym">Agaricus rosellus</name>
    <dbReference type="NCBI Taxonomy" id="1033263"/>
    <lineage>
        <taxon>Eukaryota</taxon>
        <taxon>Fungi</taxon>
        <taxon>Dikarya</taxon>
        <taxon>Basidiomycota</taxon>
        <taxon>Agaricomycotina</taxon>
        <taxon>Agaricomycetes</taxon>
        <taxon>Agaricomycetidae</taxon>
        <taxon>Agaricales</taxon>
        <taxon>Marasmiineae</taxon>
        <taxon>Mycenaceae</taxon>
        <taxon>Mycena</taxon>
    </lineage>
</organism>
<feature type="compositionally biased region" description="Basic and acidic residues" evidence="1">
    <location>
        <begin position="206"/>
        <end position="216"/>
    </location>
</feature>
<feature type="region of interest" description="Disordered" evidence="1">
    <location>
        <begin position="47"/>
        <end position="83"/>
    </location>
</feature>
<feature type="region of interest" description="Disordered" evidence="1">
    <location>
        <begin position="183"/>
        <end position="216"/>
    </location>
</feature>
<evidence type="ECO:0000313" key="2">
    <source>
        <dbReference type="EMBL" id="KAJ7673386.1"/>
    </source>
</evidence>
<comment type="caution">
    <text evidence="2">The sequence shown here is derived from an EMBL/GenBank/DDBJ whole genome shotgun (WGS) entry which is preliminary data.</text>
</comment>
<reference evidence="2" key="1">
    <citation type="submission" date="2023-03" db="EMBL/GenBank/DDBJ databases">
        <title>Massive genome expansion in bonnet fungi (Mycena s.s.) driven by repeated elements and novel gene families across ecological guilds.</title>
        <authorList>
            <consortium name="Lawrence Berkeley National Laboratory"/>
            <person name="Harder C.B."/>
            <person name="Miyauchi S."/>
            <person name="Viragh M."/>
            <person name="Kuo A."/>
            <person name="Thoen E."/>
            <person name="Andreopoulos B."/>
            <person name="Lu D."/>
            <person name="Skrede I."/>
            <person name="Drula E."/>
            <person name="Henrissat B."/>
            <person name="Morin E."/>
            <person name="Kohler A."/>
            <person name="Barry K."/>
            <person name="LaButti K."/>
            <person name="Morin E."/>
            <person name="Salamov A."/>
            <person name="Lipzen A."/>
            <person name="Mereny Z."/>
            <person name="Hegedus B."/>
            <person name="Baldrian P."/>
            <person name="Stursova M."/>
            <person name="Weitz H."/>
            <person name="Taylor A."/>
            <person name="Grigoriev I.V."/>
            <person name="Nagy L.G."/>
            <person name="Martin F."/>
            <person name="Kauserud H."/>
        </authorList>
    </citation>
    <scope>NUCLEOTIDE SEQUENCE</scope>
    <source>
        <strain evidence="2">CBHHK067</strain>
    </source>
</reference>
<accession>A0AAD7D4K0</accession>
<proteinExistence type="predicted"/>
<keyword evidence="3" id="KW-1185">Reference proteome</keyword>
<feature type="compositionally biased region" description="Acidic residues" evidence="1">
    <location>
        <begin position="72"/>
        <end position="83"/>
    </location>
</feature>
<evidence type="ECO:0000313" key="3">
    <source>
        <dbReference type="Proteomes" id="UP001221757"/>
    </source>
</evidence>
<dbReference type="EMBL" id="JARKIE010000163">
    <property type="protein sequence ID" value="KAJ7673386.1"/>
    <property type="molecule type" value="Genomic_DNA"/>
</dbReference>
<name>A0AAD7D4K0_MYCRO</name>